<gene>
    <name evidence="1" type="ORF">PUN28_008567</name>
</gene>
<accession>A0AAW2FZU4</accession>
<name>A0AAW2FZU4_9HYME</name>
<reference evidence="1 2" key="1">
    <citation type="submission" date="2023-03" db="EMBL/GenBank/DDBJ databases">
        <title>High recombination rates correlate with genetic variation in Cardiocondyla obscurior ants.</title>
        <authorList>
            <person name="Errbii M."/>
        </authorList>
    </citation>
    <scope>NUCLEOTIDE SEQUENCE [LARGE SCALE GENOMIC DNA]</scope>
    <source>
        <strain evidence="1">Alpha-2009</strain>
        <tissue evidence="1">Whole body</tissue>
    </source>
</reference>
<dbReference type="AlphaFoldDB" id="A0AAW2FZU4"/>
<evidence type="ECO:0000313" key="2">
    <source>
        <dbReference type="Proteomes" id="UP001430953"/>
    </source>
</evidence>
<proteinExistence type="predicted"/>
<dbReference type="Proteomes" id="UP001430953">
    <property type="component" value="Unassembled WGS sequence"/>
</dbReference>
<organism evidence="1 2">
    <name type="scientific">Cardiocondyla obscurior</name>
    <dbReference type="NCBI Taxonomy" id="286306"/>
    <lineage>
        <taxon>Eukaryota</taxon>
        <taxon>Metazoa</taxon>
        <taxon>Ecdysozoa</taxon>
        <taxon>Arthropoda</taxon>
        <taxon>Hexapoda</taxon>
        <taxon>Insecta</taxon>
        <taxon>Pterygota</taxon>
        <taxon>Neoptera</taxon>
        <taxon>Endopterygota</taxon>
        <taxon>Hymenoptera</taxon>
        <taxon>Apocrita</taxon>
        <taxon>Aculeata</taxon>
        <taxon>Formicoidea</taxon>
        <taxon>Formicidae</taxon>
        <taxon>Myrmicinae</taxon>
        <taxon>Cardiocondyla</taxon>
    </lineage>
</organism>
<evidence type="ECO:0000313" key="1">
    <source>
        <dbReference type="EMBL" id="KAL0120938.1"/>
    </source>
</evidence>
<sequence length="68" mass="8162">MSKSTYNEVYYLRLFFLFFLCLIITNKEIANCFRVHNVCAIAWPGLLLPYGYRLWSLARERDPENETH</sequence>
<dbReference type="EMBL" id="JADYXP020000007">
    <property type="protein sequence ID" value="KAL0120938.1"/>
    <property type="molecule type" value="Genomic_DNA"/>
</dbReference>
<comment type="caution">
    <text evidence="1">The sequence shown here is derived from an EMBL/GenBank/DDBJ whole genome shotgun (WGS) entry which is preliminary data.</text>
</comment>
<protein>
    <submittedName>
        <fullName evidence="1">Uncharacterized protein</fullName>
    </submittedName>
</protein>
<keyword evidence="2" id="KW-1185">Reference proteome</keyword>